<sequence length="119" mass="13240">MHTFTSRRLTAALLIIGTVLWFSCFRNGDGSWITSPTSPTDPDALLDSRIRNSTLGFQKIFAIGFKERTDKHDAIALAASYTGLEVDWFEGVRAANIPPKAYPAVRSHRTCPPLYNPDK</sequence>
<organism evidence="1 2">
    <name type="scientific">Aspergillus oryzae</name>
    <name type="common">Yellow koji mold</name>
    <dbReference type="NCBI Taxonomy" id="5062"/>
    <lineage>
        <taxon>Eukaryota</taxon>
        <taxon>Fungi</taxon>
        <taxon>Dikarya</taxon>
        <taxon>Ascomycota</taxon>
        <taxon>Pezizomycotina</taxon>
        <taxon>Eurotiomycetes</taxon>
        <taxon>Eurotiomycetidae</taxon>
        <taxon>Eurotiales</taxon>
        <taxon>Aspergillaceae</taxon>
        <taxon>Aspergillus</taxon>
        <taxon>Aspergillus subgen. Circumdati</taxon>
    </lineage>
</organism>
<comment type="caution">
    <text evidence="1">The sequence shown here is derived from an EMBL/GenBank/DDBJ whole genome shotgun (WGS) entry which is preliminary data.</text>
</comment>
<reference evidence="1" key="1">
    <citation type="submission" date="2023-04" db="EMBL/GenBank/DDBJ databases">
        <title>Aspergillus oryzae NBRC 4228.</title>
        <authorList>
            <person name="Ichikawa N."/>
            <person name="Sato H."/>
            <person name="Tonouchi N."/>
        </authorList>
    </citation>
    <scope>NUCLEOTIDE SEQUENCE</scope>
    <source>
        <strain evidence="1">NBRC 4228</strain>
    </source>
</reference>
<protein>
    <submittedName>
        <fullName evidence="1">Unnamed protein product</fullName>
    </submittedName>
</protein>
<proteinExistence type="predicted"/>
<evidence type="ECO:0000313" key="1">
    <source>
        <dbReference type="EMBL" id="GMG25583.1"/>
    </source>
</evidence>
<name>A0AAN4YAB2_ASPOZ</name>
<dbReference type="Proteomes" id="UP001165205">
    <property type="component" value="Unassembled WGS sequence"/>
</dbReference>
<dbReference type="AlphaFoldDB" id="A0AAN4YAB2"/>
<dbReference type="EMBL" id="BSYA01000019">
    <property type="protein sequence ID" value="GMG25583.1"/>
    <property type="molecule type" value="Genomic_DNA"/>
</dbReference>
<dbReference type="PROSITE" id="PS51257">
    <property type="entry name" value="PROKAR_LIPOPROTEIN"/>
    <property type="match status" value="1"/>
</dbReference>
<accession>A0AAN4YAB2</accession>
<evidence type="ECO:0000313" key="2">
    <source>
        <dbReference type="Proteomes" id="UP001165205"/>
    </source>
</evidence>
<gene>
    <name evidence="1" type="ORF">Aory04_000259500</name>
</gene>